<keyword evidence="2" id="KW-1185">Reference proteome</keyword>
<proteinExistence type="predicted"/>
<dbReference type="Proteomes" id="UP000078492">
    <property type="component" value="Unassembled WGS sequence"/>
</dbReference>
<sequence length="81" mass="9435">MKNIPYIHVTCLSSLDFYLWGHMKTLIYETSIETEAELVARITAAAYQVQNIPAVFERVRQSMFRRWLCVEANGGIFEHLL</sequence>
<dbReference type="Gene3D" id="3.30.420.10">
    <property type="entry name" value="Ribonuclease H-like superfamily/Ribonuclease H"/>
    <property type="match status" value="1"/>
</dbReference>
<accession>A0A151J6H0</accession>
<organism evidence="1 2">
    <name type="scientific">Trachymyrmex cornetzi</name>
    <dbReference type="NCBI Taxonomy" id="471704"/>
    <lineage>
        <taxon>Eukaryota</taxon>
        <taxon>Metazoa</taxon>
        <taxon>Ecdysozoa</taxon>
        <taxon>Arthropoda</taxon>
        <taxon>Hexapoda</taxon>
        <taxon>Insecta</taxon>
        <taxon>Pterygota</taxon>
        <taxon>Neoptera</taxon>
        <taxon>Endopterygota</taxon>
        <taxon>Hymenoptera</taxon>
        <taxon>Apocrita</taxon>
        <taxon>Aculeata</taxon>
        <taxon>Formicoidea</taxon>
        <taxon>Formicidae</taxon>
        <taxon>Myrmicinae</taxon>
        <taxon>Trachymyrmex</taxon>
    </lineage>
</organism>
<dbReference type="InterPro" id="IPR036397">
    <property type="entry name" value="RNaseH_sf"/>
</dbReference>
<dbReference type="PANTHER" id="PTHR47326">
    <property type="entry name" value="TRANSPOSABLE ELEMENT TC3 TRANSPOSASE-LIKE PROTEIN"/>
    <property type="match status" value="1"/>
</dbReference>
<evidence type="ECO:0000313" key="2">
    <source>
        <dbReference type="Proteomes" id="UP000078492"/>
    </source>
</evidence>
<dbReference type="GO" id="GO:0003676">
    <property type="term" value="F:nucleic acid binding"/>
    <property type="evidence" value="ECO:0007669"/>
    <property type="project" value="InterPro"/>
</dbReference>
<dbReference type="PANTHER" id="PTHR47326:SF1">
    <property type="entry name" value="HTH PSQ-TYPE DOMAIN-CONTAINING PROTEIN"/>
    <property type="match status" value="1"/>
</dbReference>
<protein>
    <submittedName>
        <fullName evidence="1">Uncharacterized protein</fullName>
    </submittedName>
</protein>
<dbReference type="AlphaFoldDB" id="A0A151J6H0"/>
<name>A0A151J6H0_9HYME</name>
<reference evidence="1 2" key="1">
    <citation type="submission" date="2015-09" db="EMBL/GenBank/DDBJ databases">
        <title>Trachymyrmex cornetzi WGS genome.</title>
        <authorList>
            <person name="Nygaard S."/>
            <person name="Hu H."/>
            <person name="Boomsma J."/>
            <person name="Zhang G."/>
        </authorList>
    </citation>
    <scope>NUCLEOTIDE SEQUENCE [LARGE SCALE GENOMIC DNA]</scope>
    <source>
        <strain evidence="1">Tcor2-1</strain>
        <tissue evidence="1">Whole body</tissue>
    </source>
</reference>
<gene>
    <name evidence="1" type="ORF">ALC57_08928</name>
</gene>
<dbReference type="EMBL" id="KQ979863">
    <property type="protein sequence ID" value="KYN18770.1"/>
    <property type="molecule type" value="Genomic_DNA"/>
</dbReference>
<evidence type="ECO:0000313" key="1">
    <source>
        <dbReference type="EMBL" id="KYN18770.1"/>
    </source>
</evidence>